<name>A0A5B7YI11_9ALTE</name>
<sequence>MGSLSRKVNGTKLGKLIKGYKQLREANYISSHFGTYLTPIMASDHDMRNSAFQIRHNVYCEELKFEPVAPDGLEIDEFDQYSRHCLIRHLNSGSLAGTVRTVRPLEDHELLPIEKYCLSSITRHDLNPQNFDRKDVCEISRLAVPAQFRRRQMDRFAGAATGVINQTAYSETELRCFPFIAIGLYFAAAASAIEGDIRHAFVMMEPRLARSMSFVGIRFEQIGPVIDYHGKRAPYYINKELLMDNLKPGFKSMLNTIRGSIRDQLPEVETFYRNEVAPNAKPLQRQAH</sequence>
<dbReference type="InterPro" id="IPR022484">
    <property type="entry name" value="PEP-CTERM/exosrtase_acylTfrase"/>
</dbReference>
<dbReference type="KEGG" id="salk:FBQ74_05305"/>
<dbReference type="Gene3D" id="3.40.630.30">
    <property type="match status" value="1"/>
</dbReference>
<reference evidence="1 2" key="1">
    <citation type="submission" date="2019-04" db="EMBL/GenBank/DDBJ databases">
        <title>Salinimonas iocasae sp. nov., a halophilic bacterium isolated from the outer tube casing of tubeworms in Okinawa Trough.</title>
        <authorList>
            <person name="Zhang H."/>
            <person name="Wang H."/>
            <person name="Li C."/>
        </authorList>
    </citation>
    <scope>NUCLEOTIDE SEQUENCE [LARGE SCALE GENOMIC DNA]</scope>
    <source>
        <strain evidence="1 2">KX18D6</strain>
    </source>
</reference>
<dbReference type="OrthoDB" id="582214at2"/>
<organism evidence="1 2">
    <name type="scientific">Salinimonas iocasae</name>
    <dbReference type="NCBI Taxonomy" id="2572577"/>
    <lineage>
        <taxon>Bacteria</taxon>
        <taxon>Pseudomonadati</taxon>
        <taxon>Pseudomonadota</taxon>
        <taxon>Gammaproteobacteria</taxon>
        <taxon>Alteromonadales</taxon>
        <taxon>Alteromonadaceae</taxon>
        <taxon>Alteromonas/Salinimonas group</taxon>
        <taxon>Salinimonas</taxon>
    </lineage>
</organism>
<evidence type="ECO:0000313" key="2">
    <source>
        <dbReference type="Proteomes" id="UP000304912"/>
    </source>
</evidence>
<dbReference type="AlphaFoldDB" id="A0A5B7YI11"/>
<keyword evidence="1" id="KW-0808">Transferase</keyword>
<accession>A0A5B7YI11</accession>
<keyword evidence="1" id="KW-0012">Acyltransferase</keyword>
<dbReference type="NCBIfam" id="TIGR03694">
    <property type="entry name" value="exosort_acyl"/>
    <property type="match status" value="1"/>
</dbReference>
<dbReference type="InterPro" id="IPR016181">
    <property type="entry name" value="Acyl_CoA_acyltransferase"/>
</dbReference>
<keyword evidence="2" id="KW-1185">Reference proteome</keyword>
<dbReference type="GO" id="GO:0016746">
    <property type="term" value="F:acyltransferase activity"/>
    <property type="evidence" value="ECO:0007669"/>
    <property type="project" value="UniProtKB-KW"/>
</dbReference>
<proteinExistence type="predicted"/>
<dbReference type="Proteomes" id="UP000304912">
    <property type="component" value="Chromosome"/>
</dbReference>
<dbReference type="SUPFAM" id="SSF55729">
    <property type="entry name" value="Acyl-CoA N-acyltransferases (Nat)"/>
    <property type="match status" value="1"/>
</dbReference>
<gene>
    <name evidence="1" type="ORF">FBQ74_05305</name>
</gene>
<evidence type="ECO:0000313" key="1">
    <source>
        <dbReference type="EMBL" id="QCZ95148.1"/>
    </source>
</evidence>
<dbReference type="EMBL" id="CP039852">
    <property type="protein sequence ID" value="QCZ95148.1"/>
    <property type="molecule type" value="Genomic_DNA"/>
</dbReference>
<protein>
    <submittedName>
        <fullName evidence="1">PEP-CTERM/exosortase system-associated acyltransferase</fullName>
    </submittedName>
</protein>
<dbReference type="Pfam" id="PF13444">
    <property type="entry name" value="Acetyltransf_5"/>
    <property type="match status" value="1"/>
</dbReference>